<evidence type="ECO:0000313" key="1">
    <source>
        <dbReference type="EMBL" id="KAL0063074.1"/>
    </source>
</evidence>
<reference evidence="1 2" key="1">
    <citation type="submission" date="2024-05" db="EMBL/GenBank/DDBJ databases">
        <title>A draft genome resource for the thread blight pathogen Marasmius tenuissimus strain MS-2.</title>
        <authorList>
            <person name="Yulfo-Soto G.E."/>
            <person name="Baruah I.K."/>
            <person name="Amoako-Attah I."/>
            <person name="Bukari Y."/>
            <person name="Meinhardt L.W."/>
            <person name="Bailey B.A."/>
            <person name="Cohen S.P."/>
        </authorList>
    </citation>
    <scope>NUCLEOTIDE SEQUENCE [LARGE SCALE GENOMIC DNA]</scope>
    <source>
        <strain evidence="1 2">MS-2</strain>
    </source>
</reference>
<dbReference type="EMBL" id="JBBXMP010000088">
    <property type="protein sequence ID" value="KAL0063074.1"/>
    <property type="molecule type" value="Genomic_DNA"/>
</dbReference>
<keyword evidence="2" id="KW-1185">Reference proteome</keyword>
<comment type="caution">
    <text evidence="1">The sequence shown here is derived from an EMBL/GenBank/DDBJ whole genome shotgun (WGS) entry which is preliminary data.</text>
</comment>
<name>A0ABR2ZPY9_9AGAR</name>
<organism evidence="1 2">
    <name type="scientific">Marasmius tenuissimus</name>
    <dbReference type="NCBI Taxonomy" id="585030"/>
    <lineage>
        <taxon>Eukaryota</taxon>
        <taxon>Fungi</taxon>
        <taxon>Dikarya</taxon>
        <taxon>Basidiomycota</taxon>
        <taxon>Agaricomycotina</taxon>
        <taxon>Agaricomycetes</taxon>
        <taxon>Agaricomycetidae</taxon>
        <taxon>Agaricales</taxon>
        <taxon>Marasmiineae</taxon>
        <taxon>Marasmiaceae</taxon>
        <taxon>Marasmius</taxon>
    </lineage>
</organism>
<dbReference type="Proteomes" id="UP001437256">
    <property type="component" value="Unassembled WGS sequence"/>
</dbReference>
<evidence type="ECO:0000313" key="2">
    <source>
        <dbReference type="Proteomes" id="UP001437256"/>
    </source>
</evidence>
<proteinExistence type="predicted"/>
<sequence>MSSFSANTQTPATLATNNGGILPINQGPAMPNGQNTPAVTFPTLYHFGQLPPGLPGTSPLTPSVQFNIGAGASPGSQPTWSQQWDALQAKMVRLQGLAVSMNTSGVADSSMHQNVERGAASVPAPLTEGDGEGEGTGSDQTAAIIEVIHKPKGEAGSRRKGYNLQDAMRMTDDKDYQEFLSAVRLSAVCAGIKYHRSYRRQDLEVISNVCKLVVKNIPYLTKKRFPAYWPITEALKQHINNRRSYVNSQS</sequence>
<accession>A0ABR2ZPY9</accession>
<protein>
    <submittedName>
        <fullName evidence="1">Uncharacterized protein</fullName>
    </submittedName>
</protein>
<gene>
    <name evidence="1" type="ORF">AAF712_009981</name>
</gene>